<dbReference type="AlphaFoldDB" id="F0Y5B4"/>
<proteinExistence type="predicted"/>
<keyword evidence="3" id="KW-1185">Reference proteome</keyword>
<feature type="compositionally biased region" description="Low complexity" evidence="1">
    <location>
        <begin position="102"/>
        <end position="113"/>
    </location>
</feature>
<sequence length="405" mass="42882">MAAMVRKQPRKVSRSDAHGSGLRECFLTPYGCPKGAKKLPASDLKQRRAERRARAERIAAASASAAAKQRKASTPEKPKPRPHRLPPAFARLSDSATKRRAAAAPKNGAAKRPPSAKGPKPSPREAPKNGAVKRASGKTTNGKAPPASTEGRRRAAAKPRRAEAPALEFGEFASALRWIATASELELRDLFDHKPELRRSVDVLWRECKASTREGPGFDASALEMADDLLGGGFHGDEAGDAAVYLGGAGRDDATQDTQQSFGDEAGLDDSGGELFEPRDDDPRDAAARDDDDDDFRASAAADALLDDDGLEDATRDLIAQGTELLDSTRDLLEEPARDGGFDDTFGGGGAFDDGVLDGRGALDDLGDLGGSAGGADDDLDDPFLSPEADEEEDDLDDLLRKVNA</sequence>
<dbReference type="Proteomes" id="UP000002729">
    <property type="component" value="Unassembled WGS sequence"/>
</dbReference>
<dbReference type="EMBL" id="GL833125">
    <property type="protein sequence ID" value="EGB09829.1"/>
    <property type="molecule type" value="Genomic_DNA"/>
</dbReference>
<feature type="compositionally biased region" description="Low complexity" evidence="1">
    <location>
        <begin position="58"/>
        <end position="67"/>
    </location>
</feature>
<reference evidence="2 3" key="1">
    <citation type="journal article" date="2011" name="Proc. Natl. Acad. Sci. U.S.A.">
        <title>Niche of harmful alga Aureococcus anophagefferens revealed through ecogenomics.</title>
        <authorList>
            <person name="Gobler C.J."/>
            <person name="Berry D.L."/>
            <person name="Dyhrman S.T."/>
            <person name="Wilhelm S.W."/>
            <person name="Salamov A."/>
            <person name="Lobanov A.V."/>
            <person name="Zhang Y."/>
            <person name="Collier J.L."/>
            <person name="Wurch L.L."/>
            <person name="Kustka A.B."/>
            <person name="Dill B.D."/>
            <person name="Shah M."/>
            <person name="VerBerkmoes N.C."/>
            <person name="Kuo A."/>
            <person name="Terry A."/>
            <person name="Pangilinan J."/>
            <person name="Lindquist E.A."/>
            <person name="Lucas S."/>
            <person name="Paulsen I.T."/>
            <person name="Hattenrath-Lehmann T.K."/>
            <person name="Talmage S.C."/>
            <person name="Walker E.A."/>
            <person name="Koch F."/>
            <person name="Burson A.M."/>
            <person name="Marcoval M.A."/>
            <person name="Tang Y.Z."/>
            <person name="Lecleir G.R."/>
            <person name="Coyne K.J."/>
            <person name="Berg G.M."/>
            <person name="Bertrand E.M."/>
            <person name="Saito M.A."/>
            <person name="Gladyshev V.N."/>
            <person name="Grigoriev I.V."/>
        </authorList>
    </citation>
    <scope>NUCLEOTIDE SEQUENCE [LARGE SCALE GENOMIC DNA]</scope>
    <source>
        <strain evidence="3">CCMP 1984</strain>
    </source>
</reference>
<feature type="region of interest" description="Disordered" evidence="1">
    <location>
        <begin position="248"/>
        <end position="295"/>
    </location>
</feature>
<feature type="region of interest" description="Disordered" evidence="1">
    <location>
        <begin position="1"/>
        <end position="165"/>
    </location>
</feature>
<dbReference type="GeneID" id="20224175"/>
<gene>
    <name evidence="2" type="ORF">AURANDRAFT_63076</name>
</gene>
<feature type="compositionally biased region" description="Basic and acidic residues" evidence="1">
    <location>
        <begin position="329"/>
        <end position="341"/>
    </location>
</feature>
<accession>F0Y5B4</accession>
<evidence type="ECO:0000313" key="3">
    <source>
        <dbReference type="Proteomes" id="UP000002729"/>
    </source>
</evidence>
<feature type="compositionally biased region" description="Basic and acidic residues" evidence="1">
    <location>
        <begin position="44"/>
        <end position="57"/>
    </location>
</feature>
<protein>
    <submittedName>
        <fullName evidence="2">Uncharacterized protein</fullName>
    </submittedName>
</protein>
<evidence type="ECO:0000313" key="2">
    <source>
        <dbReference type="EMBL" id="EGB09829.1"/>
    </source>
</evidence>
<dbReference type="KEGG" id="aaf:AURANDRAFT_63076"/>
<feature type="compositionally biased region" description="Basic and acidic residues" evidence="1">
    <location>
        <begin position="276"/>
        <end position="289"/>
    </location>
</feature>
<name>F0Y5B4_AURAN</name>
<dbReference type="InParanoid" id="F0Y5B4"/>
<dbReference type="RefSeq" id="XP_009035861.1">
    <property type="nucleotide sequence ID" value="XM_009037613.1"/>
</dbReference>
<feature type="compositionally biased region" description="Acidic residues" evidence="1">
    <location>
        <begin position="376"/>
        <end position="397"/>
    </location>
</feature>
<organism evidence="3">
    <name type="scientific">Aureococcus anophagefferens</name>
    <name type="common">Harmful bloom alga</name>
    <dbReference type="NCBI Taxonomy" id="44056"/>
    <lineage>
        <taxon>Eukaryota</taxon>
        <taxon>Sar</taxon>
        <taxon>Stramenopiles</taxon>
        <taxon>Ochrophyta</taxon>
        <taxon>Pelagophyceae</taxon>
        <taxon>Pelagomonadales</taxon>
        <taxon>Pelagomonadaceae</taxon>
        <taxon>Aureococcus</taxon>
    </lineage>
</organism>
<evidence type="ECO:0000256" key="1">
    <source>
        <dbReference type="SAM" id="MobiDB-lite"/>
    </source>
</evidence>
<feature type="region of interest" description="Disordered" evidence="1">
    <location>
        <begin position="329"/>
        <end position="405"/>
    </location>
</feature>